<dbReference type="KEGG" id="anr:Ana3638_08205"/>
<dbReference type="InterPro" id="IPR013022">
    <property type="entry name" value="Xyl_isomerase-like_TIM-brl"/>
</dbReference>
<reference evidence="2 3" key="1">
    <citation type="submission" date="2020-01" db="EMBL/GenBank/DDBJ databases">
        <title>Genome analysis of Anaerocolumna sp. CBA3638.</title>
        <authorList>
            <person name="Kim J."/>
            <person name="Roh S.W."/>
        </authorList>
    </citation>
    <scope>NUCLEOTIDE SEQUENCE [LARGE SCALE GENOMIC DNA]</scope>
    <source>
        <strain evidence="2 3">CBA3638</strain>
    </source>
</reference>
<dbReference type="Proteomes" id="UP000464314">
    <property type="component" value="Chromosome"/>
</dbReference>
<proteinExistence type="predicted"/>
<sequence>MRISVSSYSFDKLLSSGEMTQFDCIRKAKEIGFDAIEFVDILAPDGVSKEDYAEVLSKECKHMELPVSSFTFGADFLTGSGGSTDLEIERVKKMVDIAAILGAKLIRHDAARGDGRSFDAILPIIANACREVTVYAAAKGIKTTVENHGYFCQDSDRVEKLYNAVGHENFGLLADMGNFLCADEPPEKAFGRIAPYTFYAHAKDFHVKSAMLPDPGEGFFRSRSGNYLRGAIIGHGDVPVLHCIRALKNVDFDGYAAIEFEGMEETITALTIGFNNLKRYIREA</sequence>
<protein>
    <submittedName>
        <fullName evidence="2">TIM barrel protein</fullName>
    </submittedName>
</protein>
<dbReference type="AlphaFoldDB" id="A0A6P1TLG8"/>
<keyword evidence="3" id="KW-1185">Reference proteome</keyword>
<organism evidence="2 3">
    <name type="scientific">Anaerocolumna sedimenticola</name>
    <dbReference type="NCBI Taxonomy" id="2696063"/>
    <lineage>
        <taxon>Bacteria</taxon>
        <taxon>Bacillati</taxon>
        <taxon>Bacillota</taxon>
        <taxon>Clostridia</taxon>
        <taxon>Lachnospirales</taxon>
        <taxon>Lachnospiraceae</taxon>
        <taxon>Anaerocolumna</taxon>
    </lineage>
</organism>
<dbReference type="PANTHER" id="PTHR12110:SF53">
    <property type="entry name" value="BLR5974 PROTEIN"/>
    <property type="match status" value="1"/>
</dbReference>
<dbReference type="Gene3D" id="3.20.20.150">
    <property type="entry name" value="Divalent-metal-dependent TIM barrel enzymes"/>
    <property type="match status" value="1"/>
</dbReference>
<dbReference type="Pfam" id="PF01261">
    <property type="entry name" value="AP_endonuc_2"/>
    <property type="match status" value="1"/>
</dbReference>
<accession>A0A6P1TLG8</accession>
<name>A0A6P1TLG8_9FIRM</name>
<dbReference type="InterPro" id="IPR050312">
    <property type="entry name" value="IolE/XylAMocC-like"/>
</dbReference>
<evidence type="ECO:0000259" key="1">
    <source>
        <dbReference type="Pfam" id="PF01261"/>
    </source>
</evidence>
<evidence type="ECO:0000313" key="2">
    <source>
        <dbReference type="EMBL" id="QHQ60756.1"/>
    </source>
</evidence>
<evidence type="ECO:0000313" key="3">
    <source>
        <dbReference type="Proteomes" id="UP000464314"/>
    </source>
</evidence>
<dbReference type="SUPFAM" id="SSF51658">
    <property type="entry name" value="Xylose isomerase-like"/>
    <property type="match status" value="1"/>
</dbReference>
<dbReference type="EMBL" id="CP048000">
    <property type="protein sequence ID" value="QHQ60756.1"/>
    <property type="molecule type" value="Genomic_DNA"/>
</dbReference>
<feature type="domain" description="Xylose isomerase-like TIM barrel" evidence="1">
    <location>
        <begin position="25"/>
        <end position="264"/>
    </location>
</feature>
<dbReference type="RefSeq" id="WP_161837588.1">
    <property type="nucleotide sequence ID" value="NZ_CP048000.1"/>
</dbReference>
<gene>
    <name evidence="2" type="ORF">Ana3638_08205</name>
</gene>
<dbReference type="InterPro" id="IPR036237">
    <property type="entry name" value="Xyl_isomerase-like_sf"/>
</dbReference>
<dbReference type="PANTHER" id="PTHR12110">
    <property type="entry name" value="HYDROXYPYRUVATE ISOMERASE"/>
    <property type="match status" value="1"/>
</dbReference>